<keyword evidence="7" id="KW-0503">Monooxygenase</keyword>
<dbReference type="GO" id="GO:0020037">
    <property type="term" value="F:heme binding"/>
    <property type="evidence" value="ECO:0007669"/>
    <property type="project" value="InterPro"/>
</dbReference>
<dbReference type="PANTHER" id="PTHR46206">
    <property type="entry name" value="CYTOCHROME P450"/>
    <property type="match status" value="1"/>
</dbReference>
<sequence>MMAVNEDLQLPYTMDEHQLRNPYQARVLRTDVNRAIPSYIPEILDESVLAMNETLNHPDQEGHSIPVFDTMTHLIARISNRVILGKELCRNEKFLHAIVRFAETTPLMAPFIQWSPLVFRPLVYFLLSSVLGGKKRPLKFIVPYLRRYMKEREGMVEKPGLVSGYIIQSAPADESIEGIAVRLLNINFGSIHTSSIFITQTLFEIALLSSEDIESMRTEIKQALESEGGWTKGALDKCHKIDSALREIGRYYGLMYFALPRYTMVGCDLGDGTHVPPGHRVAIDMTAIHFDPQIYPDPNRCDVFRFSKLREKDGIDSAKYGFATVDSSYLPFGAGRHACAGRFFAAMELKIMLAHILLEYDVRYPPTITERPRNATFNGAIIPDTKACLIFEQRGTHDTA</sequence>
<dbReference type="AlphaFoldDB" id="A0A9P5TRE0"/>
<dbReference type="GO" id="GO:0004497">
    <property type="term" value="F:monooxygenase activity"/>
    <property type="evidence" value="ECO:0007669"/>
    <property type="project" value="UniProtKB-KW"/>
</dbReference>
<evidence type="ECO:0000256" key="6">
    <source>
        <dbReference type="PIRSR" id="PIRSR602403-1"/>
    </source>
</evidence>
<protein>
    <submittedName>
        <fullName evidence="8">Cytochrome P450</fullName>
    </submittedName>
</protein>
<name>A0A9P5TRE0_GYMJU</name>
<dbReference type="OrthoDB" id="1844152at2759"/>
<dbReference type="Gene3D" id="1.10.630.10">
    <property type="entry name" value="Cytochrome P450"/>
    <property type="match status" value="1"/>
</dbReference>
<evidence type="ECO:0000256" key="2">
    <source>
        <dbReference type="ARBA" id="ARBA00010617"/>
    </source>
</evidence>
<evidence type="ECO:0000256" key="1">
    <source>
        <dbReference type="ARBA" id="ARBA00001971"/>
    </source>
</evidence>
<keyword evidence="6 7" id="KW-0349">Heme</keyword>
<dbReference type="InterPro" id="IPR002403">
    <property type="entry name" value="Cyt_P450_E_grp-IV"/>
</dbReference>
<reference evidence="8" key="1">
    <citation type="submission" date="2020-11" db="EMBL/GenBank/DDBJ databases">
        <authorList>
            <consortium name="DOE Joint Genome Institute"/>
            <person name="Ahrendt S."/>
            <person name="Riley R."/>
            <person name="Andreopoulos W."/>
            <person name="LaButti K."/>
            <person name="Pangilinan J."/>
            <person name="Ruiz-duenas F.J."/>
            <person name="Barrasa J.M."/>
            <person name="Sanchez-Garcia M."/>
            <person name="Camarero S."/>
            <person name="Miyauchi S."/>
            <person name="Serrano A."/>
            <person name="Linde D."/>
            <person name="Babiker R."/>
            <person name="Drula E."/>
            <person name="Ayuso-Fernandez I."/>
            <person name="Pacheco R."/>
            <person name="Padilla G."/>
            <person name="Ferreira P."/>
            <person name="Barriuso J."/>
            <person name="Kellner H."/>
            <person name="Castanera R."/>
            <person name="Alfaro M."/>
            <person name="Ramirez L."/>
            <person name="Pisabarro A.G."/>
            <person name="Kuo A."/>
            <person name="Tritt A."/>
            <person name="Lipzen A."/>
            <person name="He G."/>
            <person name="Yan M."/>
            <person name="Ng V."/>
            <person name="Cullen D."/>
            <person name="Martin F."/>
            <person name="Rosso M.-N."/>
            <person name="Henrissat B."/>
            <person name="Hibbett D."/>
            <person name="Martinez A.T."/>
            <person name="Grigoriev I.V."/>
        </authorList>
    </citation>
    <scope>NUCLEOTIDE SEQUENCE</scope>
    <source>
        <strain evidence="8">AH 44721</strain>
    </source>
</reference>
<keyword evidence="9" id="KW-1185">Reference proteome</keyword>
<dbReference type="PROSITE" id="PS00086">
    <property type="entry name" value="CYTOCHROME_P450"/>
    <property type="match status" value="1"/>
</dbReference>
<evidence type="ECO:0000313" key="8">
    <source>
        <dbReference type="EMBL" id="KAF8906551.1"/>
    </source>
</evidence>
<organism evidence="8 9">
    <name type="scientific">Gymnopilus junonius</name>
    <name type="common">Spectacular rustgill mushroom</name>
    <name type="synonym">Gymnopilus spectabilis subsp. junonius</name>
    <dbReference type="NCBI Taxonomy" id="109634"/>
    <lineage>
        <taxon>Eukaryota</taxon>
        <taxon>Fungi</taxon>
        <taxon>Dikarya</taxon>
        <taxon>Basidiomycota</taxon>
        <taxon>Agaricomycotina</taxon>
        <taxon>Agaricomycetes</taxon>
        <taxon>Agaricomycetidae</taxon>
        <taxon>Agaricales</taxon>
        <taxon>Agaricineae</taxon>
        <taxon>Hymenogastraceae</taxon>
        <taxon>Gymnopilus</taxon>
    </lineage>
</organism>
<comment type="caution">
    <text evidence="8">The sequence shown here is derived from an EMBL/GenBank/DDBJ whole genome shotgun (WGS) entry which is preliminary data.</text>
</comment>
<evidence type="ECO:0000256" key="3">
    <source>
        <dbReference type="ARBA" id="ARBA00022723"/>
    </source>
</evidence>
<keyword evidence="3 6" id="KW-0479">Metal-binding</keyword>
<keyword evidence="5 6" id="KW-0408">Iron</keyword>
<evidence type="ECO:0000256" key="7">
    <source>
        <dbReference type="RuleBase" id="RU000461"/>
    </source>
</evidence>
<dbReference type="CDD" id="cd11041">
    <property type="entry name" value="CYP503A1-like"/>
    <property type="match status" value="1"/>
</dbReference>
<evidence type="ECO:0000256" key="5">
    <source>
        <dbReference type="ARBA" id="ARBA00023004"/>
    </source>
</evidence>
<dbReference type="GO" id="GO:0016705">
    <property type="term" value="F:oxidoreductase activity, acting on paired donors, with incorporation or reduction of molecular oxygen"/>
    <property type="evidence" value="ECO:0007669"/>
    <property type="project" value="InterPro"/>
</dbReference>
<dbReference type="EMBL" id="JADNYJ010000018">
    <property type="protein sequence ID" value="KAF8906551.1"/>
    <property type="molecule type" value="Genomic_DNA"/>
</dbReference>
<dbReference type="InterPro" id="IPR017972">
    <property type="entry name" value="Cyt_P450_CS"/>
</dbReference>
<proteinExistence type="inferred from homology"/>
<dbReference type="InterPro" id="IPR001128">
    <property type="entry name" value="Cyt_P450"/>
</dbReference>
<feature type="binding site" description="axial binding residue" evidence="6">
    <location>
        <position position="339"/>
    </location>
    <ligand>
        <name>heme</name>
        <dbReference type="ChEBI" id="CHEBI:30413"/>
    </ligand>
    <ligandPart>
        <name>Fe</name>
        <dbReference type="ChEBI" id="CHEBI:18248"/>
    </ligandPart>
</feature>
<dbReference type="InterPro" id="IPR036396">
    <property type="entry name" value="Cyt_P450_sf"/>
</dbReference>
<evidence type="ECO:0000256" key="4">
    <source>
        <dbReference type="ARBA" id="ARBA00023002"/>
    </source>
</evidence>
<comment type="similarity">
    <text evidence="2 7">Belongs to the cytochrome P450 family.</text>
</comment>
<dbReference type="SUPFAM" id="SSF48264">
    <property type="entry name" value="Cytochrome P450"/>
    <property type="match status" value="1"/>
</dbReference>
<dbReference type="Proteomes" id="UP000724874">
    <property type="component" value="Unassembled WGS sequence"/>
</dbReference>
<gene>
    <name evidence="8" type="ORF">CPB84DRAFT_1704808</name>
</gene>
<evidence type="ECO:0000313" key="9">
    <source>
        <dbReference type="Proteomes" id="UP000724874"/>
    </source>
</evidence>
<comment type="cofactor">
    <cofactor evidence="1 6">
        <name>heme</name>
        <dbReference type="ChEBI" id="CHEBI:30413"/>
    </cofactor>
</comment>
<accession>A0A9P5TRE0</accession>
<dbReference type="GO" id="GO:0005506">
    <property type="term" value="F:iron ion binding"/>
    <property type="evidence" value="ECO:0007669"/>
    <property type="project" value="InterPro"/>
</dbReference>
<dbReference type="Pfam" id="PF00067">
    <property type="entry name" value="p450"/>
    <property type="match status" value="1"/>
</dbReference>
<keyword evidence="4 7" id="KW-0560">Oxidoreductase</keyword>
<dbReference type="PRINTS" id="PR00465">
    <property type="entry name" value="EP450IV"/>
</dbReference>